<dbReference type="PANTHER" id="PTHR43309">
    <property type="entry name" value="5-OXOPROLINASE SUBUNIT C"/>
    <property type="match status" value="1"/>
</dbReference>
<dbReference type="STRING" id="1208324.P73_3098"/>
<dbReference type="GO" id="GO:0005524">
    <property type="term" value="F:ATP binding"/>
    <property type="evidence" value="ECO:0007669"/>
    <property type="project" value="UniProtKB-KW"/>
</dbReference>
<dbReference type="SUPFAM" id="SSF50891">
    <property type="entry name" value="Cyclophilin-like"/>
    <property type="match status" value="1"/>
</dbReference>
<dbReference type="InterPro" id="IPR052708">
    <property type="entry name" value="PxpC"/>
</dbReference>
<evidence type="ECO:0000256" key="3">
    <source>
        <dbReference type="ARBA" id="ARBA00022840"/>
    </source>
</evidence>
<dbReference type="PANTHER" id="PTHR43309:SF3">
    <property type="entry name" value="5-OXOPROLINASE SUBUNIT C"/>
    <property type="match status" value="1"/>
</dbReference>
<dbReference type="SMART" id="SM00797">
    <property type="entry name" value="AHS2"/>
    <property type="match status" value="1"/>
</dbReference>
<keyword evidence="1" id="KW-0547">Nucleotide-binding</keyword>
<protein>
    <submittedName>
        <fullName evidence="5">Allophanate hydrolase subunit 2</fullName>
    </submittedName>
</protein>
<dbReference type="InterPro" id="IPR029000">
    <property type="entry name" value="Cyclophilin-like_dom_sf"/>
</dbReference>
<feature type="domain" description="Carboxyltransferase" evidence="4">
    <location>
        <begin position="25"/>
        <end position="299"/>
    </location>
</feature>
<dbReference type="Proteomes" id="UP000031521">
    <property type="component" value="Chromosome"/>
</dbReference>
<dbReference type="HOGENOM" id="CLU_028967_0_3_5"/>
<dbReference type="OrthoDB" id="9768696at2"/>
<evidence type="ECO:0000256" key="1">
    <source>
        <dbReference type="ARBA" id="ARBA00022741"/>
    </source>
</evidence>
<name>A0A0B5DWL8_9RHOB</name>
<sequence length="339" mass="35254">MTVLAVERAEGLLSVQDLGRPGHLAQGVARGGAMDRQALIEAAALLGAETALAAVELAGAGGRFRVEAPTRIALTGAPMQATLDGQPLEWNRTHLMAPGQTLRLARMEAGLYAYLTPAGGIATPPWLGSRAAHLAIGIGARLGAGDRLPCGDDPDPQAPARAIAVAPRFSGGTVRIMDGPQSGLFDAQTRARFLSTPFLRAPEGNRQGLRLEAPEPFRSDHAAGLASDVIGPGDIQMTGEGVPYVLMAECQTIGGYPRIGTVLPADLPVVAQARPGAPLSFRHVALAEADALWRDGAAALREAAGRCRPVIRDPATIKDLLSYQLIGGVTAGDDLDRET</sequence>
<dbReference type="EMBL" id="CP004393">
    <property type="protein sequence ID" value="AJE47813.1"/>
    <property type="molecule type" value="Genomic_DNA"/>
</dbReference>
<dbReference type="Gene3D" id="2.40.100.10">
    <property type="entry name" value="Cyclophilin-like"/>
    <property type="match status" value="1"/>
</dbReference>
<evidence type="ECO:0000313" key="6">
    <source>
        <dbReference type="Proteomes" id="UP000031521"/>
    </source>
</evidence>
<keyword evidence="2 5" id="KW-0378">Hydrolase</keyword>
<evidence type="ECO:0000313" key="5">
    <source>
        <dbReference type="EMBL" id="AJE47813.1"/>
    </source>
</evidence>
<keyword evidence="6" id="KW-1185">Reference proteome</keyword>
<reference evidence="5 6" key="1">
    <citation type="journal article" date="2014" name="Int. J. Syst. Evol. Microbiol.">
        <title>Celeribacter indicus sp. nov., a polycyclic aromatic hydrocarbon-degrading bacterium from deep-sea sediment and reclassification of Huaishuia halophila as Celeribacter halophilus comb. nov.</title>
        <authorList>
            <person name="Lai Q."/>
            <person name="Cao J."/>
            <person name="Yuan J."/>
            <person name="Li F."/>
            <person name="Shao Z."/>
        </authorList>
    </citation>
    <scope>NUCLEOTIDE SEQUENCE [LARGE SCALE GENOMIC DNA]</scope>
    <source>
        <strain evidence="5">P73</strain>
    </source>
</reference>
<dbReference type="AlphaFoldDB" id="A0A0B5DWL8"/>
<organism evidence="5 6">
    <name type="scientific">Celeribacter indicus</name>
    <dbReference type="NCBI Taxonomy" id="1208324"/>
    <lineage>
        <taxon>Bacteria</taxon>
        <taxon>Pseudomonadati</taxon>
        <taxon>Pseudomonadota</taxon>
        <taxon>Alphaproteobacteria</taxon>
        <taxon>Rhodobacterales</taxon>
        <taxon>Roseobacteraceae</taxon>
        <taxon>Celeribacter</taxon>
    </lineage>
</organism>
<gene>
    <name evidence="5" type="ORF">P73_3098</name>
</gene>
<evidence type="ECO:0000259" key="4">
    <source>
        <dbReference type="SMART" id="SM00797"/>
    </source>
</evidence>
<accession>A0A0B5DWL8</accession>
<dbReference type="InterPro" id="IPR003778">
    <property type="entry name" value="CT_A_B"/>
</dbReference>
<dbReference type="RefSeq" id="WP_043870285.1">
    <property type="nucleotide sequence ID" value="NZ_CP004393.1"/>
</dbReference>
<dbReference type="Pfam" id="PF02626">
    <property type="entry name" value="CT_A_B"/>
    <property type="match status" value="1"/>
</dbReference>
<dbReference type="KEGG" id="cid:P73_3098"/>
<dbReference type="GO" id="GO:0016787">
    <property type="term" value="F:hydrolase activity"/>
    <property type="evidence" value="ECO:0007669"/>
    <property type="project" value="UniProtKB-KW"/>
</dbReference>
<proteinExistence type="predicted"/>
<keyword evidence="3" id="KW-0067">ATP-binding</keyword>
<evidence type="ECO:0000256" key="2">
    <source>
        <dbReference type="ARBA" id="ARBA00022801"/>
    </source>
</evidence>